<dbReference type="AlphaFoldDB" id="D2PIY7"/>
<name>D2PIY7_SACI9</name>
<organism evidence="1 2">
    <name type="scientific">Saccharolobus islandicus (strain L.D.8.5 / Lassen #2)</name>
    <name type="common">Sulfolobus islandicus</name>
    <dbReference type="NCBI Taxonomy" id="425944"/>
    <lineage>
        <taxon>Archaea</taxon>
        <taxon>Thermoproteota</taxon>
        <taxon>Thermoprotei</taxon>
        <taxon>Sulfolobales</taxon>
        <taxon>Sulfolobaceae</taxon>
        <taxon>Saccharolobus</taxon>
    </lineage>
</organism>
<dbReference type="KEGG" id="sii:LD85_1051"/>
<dbReference type="EMBL" id="CP001731">
    <property type="protein sequence ID" value="ADB86740.1"/>
    <property type="molecule type" value="Genomic_DNA"/>
</dbReference>
<evidence type="ECO:0000313" key="1">
    <source>
        <dbReference type="EMBL" id="ADB86740.1"/>
    </source>
</evidence>
<proteinExistence type="predicted"/>
<sequence>MKADIVRKFSDKIVKAERSIDEIVFFFSLEYDSSIYVDNKILTLYRIHGNNISYYNLKVDYKKYAEDFYKAYKSYEAVLSYFKDSKVRNLVLASYIRLMLLTKIWDVFLDNKIKYSTIFSNILKNLSVLRYGRSLPKLLTASLIPSSFRKILLRSRF</sequence>
<protein>
    <submittedName>
        <fullName evidence="1">Uncharacterized protein</fullName>
    </submittedName>
</protein>
<dbReference type="Proteomes" id="UP000001404">
    <property type="component" value="Chromosome"/>
</dbReference>
<dbReference type="HOGENOM" id="CLU_1674063_0_0_2"/>
<evidence type="ECO:0000313" key="2">
    <source>
        <dbReference type="Proteomes" id="UP000001404"/>
    </source>
</evidence>
<dbReference type="RefSeq" id="WP_012952661.1">
    <property type="nucleotide sequence ID" value="NC_013769.1"/>
</dbReference>
<accession>D2PIY7</accession>
<reference evidence="2" key="1">
    <citation type="journal article" date="2009" name="Proc. Natl. Acad. Sci. U.S.A.">
        <title>Biogeography of the Sulfolobus islandicus pan-genome.</title>
        <authorList>
            <person name="Reno M.L."/>
            <person name="Held N.L."/>
            <person name="Fields C.J."/>
            <person name="Burke P.V."/>
            <person name="Whitaker R.J."/>
        </authorList>
    </citation>
    <scope>NUCLEOTIDE SEQUENCE [LARGE SCALE GENOMIC DNA]</scope>
    <source>
        <strain evidence="2">L.D.8.5 / Lassen #2</strain>
    </source>
</reference>
<gene>
    <name evidence="1" type="ordered locus">LD85_1051</name>
</gene>